<dbReference type="EMBL" id="MGJP01000016">
    <property type="protein sequence ID" value="OGN10105.1"/>
    <property type="molecule type" value="Genomic_DNA"/>
</dbReference>
<evidence type="ECO:0000313" key="1">
    <source>
        <dbReference type="EMBL" id="OGN10105.1"/>
    </source>
</evidence>
<reference evidence="1 2" key="1">
    <citation type="journal article" date="2016" name="Nat. Commun.">
        <title>Thousands of microbial genomes shed light on interconnected biogeochemical processes in an aquifer system.</title>
        <authorList>
            <person name="Anantharaman K."/>
            <person name="Brown C.T."/>
            <person name="Hug L.A."/>
            <person name="Sharon I."/>
            <person name="Castelle C.J."/>
            <person name="Probst A.J."/>
            <person name="Thomas B.C."/>
            <person name="Singh A."/>
            <person name="Wilkins M.J."/>
            <person name="Karaoz U."/>
            <person name="Brodie E.L."/>
            <person name="Williams K.H."/>
            <person name="Hubbard S.S."/>
            <person name="Banfield J.F."/>
        </authorList>
    </citation>
    <scope>NUCLEOTIDE SEQUENCE [LARGE SCALE GENOMIC DNA]</scope>
</reference>
<name>A0A1F8FAD5_9BACT</name>
<dbReference type="AlphaFoldDB" id="A0A1F8FAD5"/>
<protein>
    <submittedName>
        <fullName evidence="1">Uncharacterized protein</fullName>
    </submittedName>
</protein>
<proteinExistence type="predicted"/>
<evidence type="ECO:0000313" key="2">
    <source>
        <dbReference type="Proteomes" id="UP000177167"/>
    </source>
</evidence>
<dbReference type="Proteomes" id="UP000177167">
    <property type="component" value="Unassembled WGS sequence"/>
</dbReference>
<gene>
    <name evidence="1" type="ORF">A3J46_06830</name>
</gene>
<sequence>MQAGNLLEIRSLLQETGFDTLELPSSFKIANWPNWLSVNADLDLGELGDRKYQRVKTNGVGFMINEASFRKQDRGEGFYCFVNRDGSFGFGWSFVFYHIGLEIGYHTYDSASQKPEERLTALLFFAQNKEEITNIIKAKLLETKSENNLTAGTFKEVLLSSRAD</sequence>
<organism evidence="1 2">
    <name type="scientific">Candidatus Yanofskybacteria bacterium RIFCSPHIGHO2_02_FULL_41_11</name>
    <dbReference type="NCBI Taxonomy" id="1802675"/>
    <lineage>
        <taxon>Bacteria</taxon>
        <taxon>Candidatus Yanofskyibacteriota</taxon>
    </lineage>
</organism>
<comment type="caution">
    <text evidence="1">The sequence shown here is derived from an EMBL/GenBank/DDBJ whole genome shotgun (WGS) entry which is preliminary data.</text>
</comment>
<accession>A0A1F8FAD5</accession>